<dbReference type="AlphaFoldDB" id="A0A5C6B0Y6"/>
<dbReference type="EMBL" id="SJPN01000002">
    <property type="protein sequence ID" value="TWU05965.1"/>
    <property type="molecule type" value="Genomic_DNA"/>
</dbReference>
<reference evidence="1 2" key="1">
    <citation type="submission" date="2019-02" db="EMBL/GenBank/DDBJ databases">
        <title>Deep-cultivation of Planctomycetes and their phenomic and genomic characterization uncovers novel biology.</title>
        <authorList>
            <person name="Wiegand S."/>
            <person name="Jogler M."/>
            <person name="Boedeker C."/>
            <person name="Pinto D."/>
            <person name="Vollmers J."/>
            <person name="Rivas-Marin E."/>
            <person name="Kohn T."/>
            <person name="Peeters S.H."/>
            <person name="Heuer A."/>
            <person name="Rast P."/>
            <person name="Oberbeckmann S."/>
            <person name="Bunk B."/>
            <person name="Jeske O."/>
            <person name="Meyerdierks A."/>
            <person name="Storesund J.E."/>
            <person name="Kallscheuer N."/>
            <person name="Luecker S."/>
            <person name="Lage O.M."/>
            <person name="Pohl T."/>
            <person name="Merkel B.J."/>
            <person name="Hornburger P."/>
            <person name="Mueller R.-W."/>
            <person name="Bruemmer F."/>
            <person name="Labrenz M."/>
            <person name="Spormann A.M."/>
            <person name="Op Den Camp H."/>
            <person name="Overmann J."/>
            <person name="Amann R."/>
            <person name="Jetten M.S.M."/>
            <person name="Mascher T."/>
            <person name="Medema M.H."/>
            <person name="Devos D.P."/>
            <person name="Kaster A.-K."/>
            <person name="Ovreas L."/>
            <person name="Rohde M."/>
            <person name="Galperin M.Y."/>
            <person name="Jogler C."/>
        </authorList>
    </citation>
    <scope>NUCLEOTIDE SEQUENCE [LARGE SCALE GENOMIC DNA]</scope>
    <source>
        <strain evidence="1 2">Pla52n</strain>
    </source>
</reference>
<keyword evidence="1" id="KW-0489">Methyltransferase</keyword>
<dbReference type="Pfam" id="PF13489">
    <property type="entry name" value="Methyltransf_23"/>
    <property type="match status" value="1"/>
</dbReference>
<proteinExistence type="predicted"/>
<evidence type="ECO:0000313" key="1">
    <source>
        <dbReference type="EMBL" id="TWU05965.1"/>
    </source>
</evidence>
<comment type="caution">
    <text evidence="1">The sequence shown here is derived from an EMBL/GenBank/DDBJ whole genome shotgun (WGS) entry which is preliminary data.</text>
</comment>
<organism evidence="1 2">
    <name type="scientific">Stieleria varia</name>
    <dbReference type="NCBI Taxonomy" id="2528005"/>
    <lineage>
        <taxon>Bacteria</taxon>
        <taxon>Pseudomonadati</taxon>
        <taxon>Planctomycetota</taxon>
        <taxon>Planctomycetia</taxon>
        <taxon>Pirellulales</taxon>
        <taxon>Pirellulaceae</taxon>
        <taxon>Stieleria</taxon>
    </lineage>
</organism>
<dbReference type="PANTHER" id="PTHR43861">
    <property type="entry name" value="TRANS-ACONITATE 2-METHYLTRANSFERASE-RELATED"/>
    <property type="match status" value="1"/>
</dbReference>
<gene>
    <name evidence="1" type="ORF">Pla52n_16810</name>
</gene>
<dbReference type="Gene3D" id="3.40.50.150">
    <property type="entry name" value="Vaccinia Virus protein VP39"/>
    <property type="match status" value="1"/>
</dbReference>
<dbReference type="GO" id="GO:0032259">
    <property type="term" value="P:methylation"/>
    <property type="evidence" value="ECO:0007669"/>
    <property type="project" value="UniProtKB-KW"/>
</dbReference>
<dbReference type="InterPro" id="IPR029063">
    <property type="entry name" value="SAM-dependent_MTases_sf"/>
</dbReference>
<keyword evidence="2" id="KW-1185">Reference proteome</keyword>
<name>A0A5C6B0Y6_9BACT</name>
<protein>
    <submittedName>
        <fullName evidence="1">Bifunctional 3-demethylubiquinone-9 3-methyltransferase/ 2-octaprenyl-6-hydroxy phenol methylase</fullName>
    </submittedName>
</protein>
<keyword evidence="1" id="KW-0808">Transferase</keyword>
<dbReference type="Proteomes" id="UP000320176">
    <property type="component" value="Unassembled WGS sequence"/>
</dbReference>
<keyword evidence="1" id="KW-0830">Ubiquinone</keyword>
<sequence>MWKYDVEKVGSWVAARKRLLDVYSEDDPIKIMDVGAHQGDFLKALPAAWIKHAIEPSYDAREKLKRNGIEHRADFLNATTAQELQHEFDVITLFDVFEHLPSLSTSLDELMTMLKPDGRLYISTGNADHWTWRLLRGHHWYLHSAQHLSFGGVAFFRKVCNDRGWNLDALIHHSHQVSSGTERFHQSIKHLYYWARSLQNPVAGFVARTMCHVPGLKYLRHEIAVPHGTSLADHILVVLRPSRKCR</sequence>
<dbReference type="GO" id="GO:0008168">
    <property type="term" value="F:methyltransferase activity"/>
    <property type="evidence" value="ECO:0007669"/>
    <property type="project" value="UniProtKB-KW"/>
</dbReference>
<dbReference type="SUPFAM" id="SSF53335">
    <property type="entry name" value="S-adenosyl-L-methionine-dependent methyltransferases"/>
    <property type="match status" value="1"/>
</dbReference>
<evidence type="ECO:0000313" key="2">
    <source>
        <dbReference type="Proteomes" id="UP000320176"/>
    </source>
</evidence>
<accession>A0A5C6B0Y6</accession>